<evidence type="ECO:0000313" key="5">
    <source>
        <dbReference type="Proteomes" id="UP001152797"/>
    </source>
</evidence>
<feature type="chain" id="PRO_5043269944" evidence="2">
    <location>
        <begin position="27"/>
        <end position="155"/>
    </location>
</feature>
<reference evidence="4 5" key="2">
    <citation type="submission" date="2024-05" db="EMBL/GenBank/DDBJ databases">
        <authorList>
            <person name="Chen Y."/>
            <person name="Shah S."/>
            <person name="Dougan E. K."/>
            <person name="Thang M."/>
            <person name="Chan C."/>
        </authorList>
    </citation>
    <scope>NUCLEOTIDE SEQUENCE [LARGE SCALE GENOMIC DNA]</scope>
</reference>
<comment type="caution">
    <text evidence="3">The sequence shown here is derived from an EMBL/GenBank/DDBJ whole genome shotgun (WGS) entry which is preliminary data.</text>
</comment>
<keyword evidence="1" id="KW-0812">Transmembrane</keyword>
<dbReference type="EMBL" id="CAMXCT010000738">
    <property type="protein sequence ID" value="CAI3982709.1"/>
    <property type="molecule type" value="Genomic_DNA"/>
</dbReference>
<feature type="signal peptide" evidence="2">
    <location>
        <begin position="1"/>
        <end position="26"/>
    </location>
</feature>
<dbReference type="EMBL" id="CAMXCT020000738">
    <property type="protein sequence ID" value="CAL1136084.1"/>
    <property type="molecule type" value="Genomic_DNA"/>
</dbReference>
<keyword evidence="5" id="KW-1185">Reference proteome</keyword>
<name>A0A9P1C081_9DINO</name>
<reference evidence="3" key="1">
    <citation type="submission" date="2022-10" db="EMBL/GenBank/DDBJ databases">
        <authorList>
            <person name="Chen Y."/>
            <person name="Dougan E. K."/>
            <person name="Chan C."/>
            <person name="Rhodes N."/>
            <person name="Thang M."/>
        </authorList>
    </citation>
    <scope>NUCLEOTIDE SEQUENCE</scope>
</reference>
<organism evidence="3">
    <name type="scientific">Cladocopium goreaui</name>
    <dbReference type="NCBI Taxonomy" id="2562237"/>
    <lineage>
        <taxon>Eukaryota</taxon>
        <taxon>Sar</taxon>
        <taxon>Alveolata</taxon>
        <taxon>Dinophyceae</taxon>
        <taxon>Suessiales</taxon>
        <taxon>Symbiodiniaceae</taxon>
        <taxon>Cladocopium</taxon>
    </lineage>
</organism>
<sequence length="155" mass="16933">MRPYGLGLHALSWQLLVTALVSSSDALVSVNRTHTGGLQNHSKATSTQFSKTQEAHASSLQFPRLVSRSKATHSVPVTATLSKQLEQHDLPGPPPLLKLHYHLFLLMAACLVALGVQKYRMALSQVPQDADPSDPLAYVFKARQLQQSEGSRGRL</sequence>
<dbReference type="Proteomes" id="UP001152797">
    <property type="component" value="Unassembled WGS sequence"/>
</dbReference>
<keyword evidence="2" id="KW-0732">Signal</keyword>
<evidence type="ECO:0000313" key="3">
    <source>
        <dbReference type="EMBL" id="CAI3982709.1"/>
    </source>
</evidence>
<evidence type="ECO:0000256" key="2">
    <source>
        <dbReference type="SAM" id="SignalP"/>
    </source>
</evidence>
<gene>
    <name evidence="3" type="ORF">C1SCF055_LOCUS10376</name>
</gene>
<evidence type="ECO:0000256" key="1">
    <source>
        <dbReference type="SAM" id="Phobius"/>
    </source>
</evidence>
<dbReference type="EMBL" id="CAMXCT030000738">
    <property type="protein sequence ID" value="CAL4770021.1"/>
    <property type="molecule type" value="Genomic_DNA"/>
</dbReference>
<keyword evidence="1" id="KW-1133">Transmembrane helix</keyword>
<accession>A0A9P1C081</accession>
<protein>
    <submittedName>
        <fullName evidence="3">Uncharacterized protein</fullName>
    </submittedName>
</protein>
<keyword evidence="1" id="KW-0472">Membrane</keyword>
<dbReference type="AlphaFoldDB" id="A0A9P1C081"/>
<feature type="transmembrane region" description="Helical" evidence="1">
    <location>
        <begin position="99"/>
        <end position="116"/>
    </location>
</feature>
<proteinExistence type="predicted"/>
<evidence type="ECO:0000313" key="4">
    <source>
        <dbReference type="EMBL" id="CAL4770021.1"/>
    </source>
</evidence>